<protein>
    <submittedName>
        <fullName evidence="2">Uncharacterized protein</fullName>
    </submittedName>
</protein>
<dbReference type="Proteomes" id="UP000199064">
    <property type="component" value="Unassembled WGS sequence"/>
</dbReference>
<gene>
    <name evidence="2" type="ORF">SAMN05216452_2131</name>
</gene>
<evidence type="ECO:0000256" key="1">
    <source>
        <dbReference type="SAM" id="SignalP"/>
    </source>
</evidence>
<dbReference type="AlphaFoldDB" id="A0A1H4KD04"/>
<organism evidence="2 3">
    <name type="scientific">Nitratireductor aquibiodomus</name>
    <dbReference type="NCBI Taxonomy" id="204799"/>
    <lineage>
        <taxon>Bacteria</taxon>
        <taxon>Pseudomonadati</taxon>
        <taxon>Pseudomonadota</taxon>
        <taxon>Alphaproteobacteria</taxon>
        <taxon>Hyphomicrobiales</taxon>
        <taxon>Phyllobacteriaceae</taxon>
        <taxon>Nitratireductor</taxon>
    </lineage>
</organism>
<proteinExistence type="predicted"/>
<dbReference type="EMBL" id="FNSL01000001">
    <property type="protein sequence ID" value="SEB56025.1"/>
    <property type="molecule type" value="Genomic_DNA"/>
</dbReference>
<reference evidence="3" key="1">
    <citation type="submission" date="2016-10" db="EMBL/GenBank/DDBJ databases">
        <authorList>
            <person name="Varghese N."/>
            <person name="Submissions S."/>
        </authorList>
    </citation>
    <scope>NUCLEOTIDE SEQUENCE [LARGE SCALE GENOMIC DNA]</scope>
    <source>
        <strain evidence="3">ES.061</strain>
    </source>
</reference>
<evidence type="ECO:0000313" key="3">
    <source>
        <dbReference type="Proteomes" id="UP000199064"/>
    </source>
</evidence>
<feature type="chain" id="PRO_5011490788" evidence="1">
    <location>
        <begin position="25"/>
        <end position="108"/>
    </location>
</feature>
<accession>A0A1H4KD04</accession>
<feature type="signal peptide" evidence="1">
    <location>
        <begin position="1"/>
        <end position="24"/>
    </location>
</feature>
<name>A0A1H4KD04_9HYPH</name>
<sequence length="108" mass="11660">MFTKKIIRHAAAILGAAVMFTALAGGAQAQVRACGPRSEIVSWLQSRFQERQAGFGLVGDRAVMELYTSPAGTWTLIVTDPLKRTCFVASGHSWVDMPPPATQAWTVP</sequence>
<keyword evidence="1" id="KW-0732">Signal</keyword>
<evidence type="ECO:0000313" key="2">
    <source>
        <dbReference type="EMBL" id="SEB56025.1"/>
    </source>
</evidence>
<dbReference type="RefSeq" id="WP_090328767.1">
    <property type="nucleotide sequence ID" value="NZ_FNSL01000001.1"/>
</dbReference>
<keyword evidence="3" id="KW-1185">Reference proteome</keyword>